<dbReference type="Pfam" id="PF12013">
    <property type="entry name" value="OrsD"/>
    <property type="match status" value="1"/>
</dbReference>
<evidence type="ECO:0000313" key="5">
    <source>
        <dbReference type="Proteomes" id="UP000091967"/>
    </source>
</evidence>
<dbReference type="GO" id="GO:0005634">
    <property type="term" value="C:nucleus"/>
    <property type="evidence" value="ECO:0007669"/>
    <property type="project" value="TreeGrafter"/>
</dbReference>
<evidence type="ECO:0000313" key="4">
    <source>
        <dbReference type="EMBL" id="OBS29684.1"/>
    </source>
</evidence>
<feature type="compositionally biased region" description="Acidic residues" evidence="1">
    <location>
        <begin position="742"/>
        <end position="756"/>
    </location>
</feature>
<dbReference type="InterPro" id="IPR022698">
    <property type="entry name" value="OrsD"/>
</dbReference>
<accession>A0A1B8BAC7</accession>
<feature type="domain" description="DEAD/DEAH-box helicase" evidence="2">
    <location>
        <begin position="1341"/>
        <end position="1412"/>
    </location>
</feature>
<dbReference type="SUPFAM" id="SSF52540">
    <property type="entry name" value="P-loop containing nucleoside triphosphate hydrolases"/>
    <property type="match status" value="1"/>
</dbReference>
<protein>
    <submittedName>
        <fullName evidence="4">Uncharacterized protein</fullName>
    </submittedName>
</protein>
<comment type="caution">
    <text evidence="4">The sequence shown here is derived from an EMBL/GenBank/DDBJ whole genome shotgun (WGS) entry which is preliminary data.</text>
</comment>
<feature type="region of interest" description="Disordered" evidence="1">
    <location>
        <begin position="297"/>
        <end position="317"/>
    </location>
</feature>
<reference evidence="4 5" key="1">
    <citation type="submission" date="2016-06" db="EMBL/GenBank/DDBJ databases">
        <title>Living apart together: crosstalk between the core and supernumerary genomes in a fungal plant pathogen.</title>
        <authorList>
            <person name="Vanheule A."/>
            <person name="Audenaert K."/>
            <person name="Warris S."/>
            <person name="Van De Geest H."/>
            <person name="Schijlen E."/>
            <person name="Hofte M."/>
            <person name="De Saeger S."/>
            <person name="Haesaert G."/>
            <person name="Waalwijk C."/>
            <person name="Van Der Lee T."/>
        </authorList>
    </citation>
    <scope>NUCLEOTIDE SEQUENCE [LARGE SCALE GENOMIC DNA]</scope>
    <source>
        <strain evidence="4 5">2516</strain>
    </source>
</reference>
<dbReference type="EMBL" id="LYXU01000001">
    <property type="protein sequence ID" value="OBS29684.1"/>
    <property type="molecule type" value="Genomic_DNA"/>
</dbReference>
<dbReference type="Pfam" id="PF00270">
    <property type="entry name" value="DEAD"/>
    <property type="match status" value="1"/>
</dbReference>
<dbReference type="InterPro" id="IPR004875">
    <property type="entry name" value="DDE_SF_endonuclease_dom"/>
</dbReference>
<organism evidence="4 5">
    <name type="scientific">Fusarium poae</name>
    <dbReference type="NCBI Taxonomy" id="36050"/>
    <lineage>
        <taxon>Eukaryota</taxon>
        <taxon>Fungi</taxon>
        <taxon>Dikarya</taxon>
        <taxon>Ascomycota</taxon>
        <taxon>Pezizomycotina</taxon>
        <taxon>Sordariomycetes</taxon>
        <taxon>Hypocreomycetidae</taxon>
        <taxon>Hypocreales</taxon>
        <taxon>Nectriaceae</taxon>
        <taxon>Fusarium</taxon>
    </lineage>
</organism>
<feature type="region of interest" description="Disordered" evidence="1">
    <location>
        <begin position="1460"/>
        <end position="1525"/>
    </location>
</feature>
<dbReference type="PANTHER" id="PTHR19303">
    <property type="entry name" value="TRANSPOSON"/>
    <property type="match status" value="1"/>
</dbReference>
<dbReference type="InterPro" id="IPR027417">
    <property type="entry name" value="P-loop_NTPase"/>
</dbReference>
<evidence type="ECO:0000259" key="2">
    <source>
        <dbReference type="Pfam" id="PF00270"/>
    </source>
</evidence>
<feature type="region of interest" description="Disordered" evidence="1">
    <location>
        <begin position="723"/>
        <end position="756"/>
    </location>
</feature>
<dbReference type="GO" id="GO:0003677">
    <property type="term" value="F:DNA binding"/>
    <property type="evidence" value="ECO:0007669"/>
    <property type="project" value="TreeGrafter"/>
</dbReference>
<feature type="domain" description="DDE-1" evidence="3">
    <location>
        <begin position="107"/>
        <end position="276"/>
    </location>
</feature>
<dbReference type="PANTHER" id="PTHR19303:SF62">
    <property type="entry name" value="HTH CENPB-TYPE DOMAIN-CONTAINING PROTEIN-RELATED"/>
    <property type="match status" value="1"/>
</dbReference>
<dbReference type="InterPro" id="IPR011545">
    <property type="entry name" value="DEAD/DEAH_box_helicase_dom"/>
</dbReference>
<evidence type="ECO:0000259" key="3">
    <source>
        <dbReference type="Pfam" id="PF03184"/>
    </source>
</evidence>
<dbReference type="Gene3D" id="3.40.50.300">
    <property type="entry name" value="P-loop containing nucleotide triphosphate hydrolases"/>
    <property type="match status" value="1"/>
</dbReference>
<dbReference type="Proteomes" id="UP000091967">
    <property type="component" value="Unassembled WGS sequence"/>
</dbReference>
<name>A0A1B8BAC7_FUSPO</name>
<proteinExistence type="predicted"/>
<evidence type="ECO:0000256" key="1">
    <source>
        <dbReference type="SAM" id="MobiDB-lite"/>
    </source>
</evidence>
<dbReference type="InterPro" id="IPR050863">
    <property type="entry name" value="CenT-Element_Derived"/>
</dbReference>
<dbReference type="Pfam" id="PF03184">
    <property type="entry name" value="DDE_1"/>
    <property type="match status" value="1"/>
</dbReference>
<gene>
    <name evidence="4" type="ORF">FPOA_03623</name>
</gene>
<feature type="compositionally biased region" description="Low complexity" evidence="1">
    <location>
        <begin position="307"/>
        <end position="317"/>
    </location>
</feature>
<dbReference type="GO" id="GO:0005524">
    <property type="term" value="F:ATP binding"/>
    <property type="evidence" value="ECO:0007669"/>
    <property type="project" value="InterPro"/>
</dbReference>
<keyword evidence="5" id="KW-1185">Reference proteome</keyword>
<sequence length="1525" mass="171201">MANSLLADRDASPVGKRWAHNFVKRQPELKTRLFRKYDYQRAKCEDPTIIRNWFRLVANTVAKYGIRSDDMWNFDETGFMMGIIQSGMVVTGSEREGRPKSVQPGNREWITAIQAINAEGQLIPPFLIGTGQYHLANWYRECDLPGDWVIATSRNGWTNNELGLEWLKHFDRSTSNRSVGVYRLLILDGHESHHSANFERYCEENKIITLCMPAHASHLLQPLDVGCFAVLKQAYGRQIEHLIRCSITHISKTEFFDAFYAAFKATFTKSNIRGGFKGAGLAPFNPENVISKLDVQLRTPTPPGEATEPSTPWTSKTPTTAIEAQSHIIIQTQPDLNCAFYISGSTVHSPLRTTMKNNTVDQIIQLCEQLDVLLCLICEAAIKPEVDKVEHHYRNCHKTVGEQLQAVIAFAASFSSSGWRPRTLQDPADENIQLPPDGSAPIPGLRTYKGFSCRAGGCRFLTRNKSNFSTHETRNRHRTQVEGKRGREYVMLQSLRKAPHARYWIVNPARGAETTDADGDPATERADDGVTAGDALLLQTVRACEKDLKKAETERQRQVEAPGGVDTESRWVQFMKWSAHLQQRDKPTLYQAGLSPASAAVEQRMWPRERREANQRLRELTESFRRELGRCMERLDRVPDETLEWLGSIDPTKPVSTPFGRKQQPDTMDRYSACWQRYLCYCVRIQALGRDGAKAEHGIRFTEEQWNSLADIVQRLDTVVDKKKRQGQQQVTKGSREGDRGEGEEEEEEEEDPDKEALDEAVFDFCIKSIKQKLGKKQYYNPLLHFTAVLGVKEDGTWVPSHTHTRFLAGFLWCGRILMLGHFFEDDPYDSDDSNCDTSFAAIDRFQKGHRDWLATGSYTPFSAIIQWMTYGRGYRNQEGGQARVLWDSNGMTLNYLGDKITVNSFQRAAQAFVREAEGWLDKLMGGQWSQIRETIRLQDIADSLVFEGPGRSFATNRKNAWLKPGAEKLTRLLGTTLWKIVDAGNGGSRVECRKRAMDEYLGWLRQFRSSMFPVVHVWGGQPGRGPEVSTLKHCDTDQLPKNVFVFDGQVVVLITDRDKSKGLNGKQGRKVARFLPEGPSLMMVAYVAWLLPFEKVLHRLSGIRGPSEAISPWLWKSAEKGIWDTAKLSKQLALVTGVQIGVQLTVSSYRHVAIEMGRRIKGLIVQQVELEAAVADSDDEAADPLTGEAHRRPKVEYVWDIQATHGSRIARNHYAVNLQFPSQLQPEMLSNFREISRLWHQFLARTDGDFGDRKRRAHDDDIMPVVDRSAKRQRLAIDREQATSPRLPLDGDLAPRYEDAEIDAGLKRMLGEDAGWKTAQQRDGMYRIMRLENDGIRSELLIVVLPTGGGKSILFMLPAFMEDERGTGGGPVSIVVVPFVSLVQDLVSRARELGIDCMEWRNDIDQERDERQRDARLVVVSADVALPRAARAANGAAPVRVPAGDAYCDAAGVDGGLVPGANAGTGRNNHPSSDDEGEYSVPSEAGKAGEDGNRGRSGSCNEGDRGANGDSTTRSGILPLDQAV</sequence>